<evidence type="ECO:0000313" key="2">
    <source>
        <dbReference type="EMBL" id="WZU65253.1"/>
    </source>
</evidence>
<protein>
    <submittedName>
        <fullName evidence="2">Phosphopantetheine-binding protein</fullName>
    </submittedName>
</protein>
<reference evidence="2 3" key="1">
    <citation type="submission" date="2024-04" db="EMBL/GenBank/DDBJ databases">
        <title>Phylogenomic analyses of a clade within the roseobacter group suggest taxonomic reassignments of species of the genera Aestuariivita, Citreicella, Loktanella, Nautella, Pelagibaca, Ruegeria, Thalassobius, Thiobacimonas and Tropicibacter, and the proposal o.</title>
        <authorList>
            <person name="Jeon C.O."/>
        </authorList>
    </citation>
    <scope>NUCLEOTIDE SEQUENCE [LARGE SCALE GENOMIC DNA]</scope>
    <source>
        <strain evidence="2 3">G8-12</strain>
    </source>
</reference>
<keyword evidence="3" id="KW-1185">Reference proteome</keyword>
<dbReference type="KEGG" id="yag:AABB28_08330"/>
<dbReference type="Proteomes" id="UP001451782">
    <property type="component" value="Chromosome"/>
</dbReference>
<dbReference type="PROSITE" id="PS50075">
    <property type="entry name" value="CARRIER"/>
    <property type="match status" value="1"/>
</dbReference>
<dbReference type="InterPro" id="IPR036736">
    <property type="entry name" value="ACP-like_sf"/>
</dbReference>
<dbReference type="RefSeq" id="WP_342071601.1">
    <property type="nucleotide sequence ID" value="NZ_CP151762.1"/>
</dbReference>
<evidence type="ECO:0000259" key="1">
    <source>
        <dbReference type="PROSITE" id="PS50075"/>
    </source>
</evidence>
<feature type="domain" description="Carrier" evidence="1">
    <location>
        <begin position="2"/>
        <end position="83"/>
    </location>
</feature>
<dbReference type="SUPFAM" id="SSF47336">
    <property type="entry name" value="ACP-like"/>
    <property type="match status" value="1"/>
</dbReference>
<sequence>MSDILPLVISALEDACSTHTPPEVLARLKAGEDIALEALNLDSLNRFEAIMRIEEELDVELDESDVSNQETVHALAKHLATIAARR</sequence>
<dbReference type="Gene3D" id="1.10.1200.10">
    <property type="entry name" value="ACP-like"/>
    <property type="match status" value="1"/>
</dbReference>
<evidence type="ECO:0000313" key="3">
    <source>
        <dbReference type="Proteomes" id="UP001451782"/>
    </source>
</evidence>
<accession>A0AAN0MHW6</accession>
<proteinExistence type="predicted"/>
<name>A0AAN0MHW6_9RHOB</name>
<organism evidence="2 3">
    <name type="scientific">Yoonia algicola</name>
    <dbReference type="NCBI Taxonomy" id="3137368"/>
    <lineage>
        <taxon>Bacteria</taxon>
        <taxon>Pseudomonadati</taxon>
        <taxon>Pseudomonadota</taxon>
        <taxon>Alphaproteobacteria</taxon>
        <taxon>Rhodobacterales</taxon>
        <taxon>Paracoccaceae</taxon>
        <taxon>Yoonia</taxon>
    </lineage>
</organism>
<dbReference type="InterPro" id="IPR009081">
    <property type="entry name" value="PP-bd_ACP"/>
</dbReference>
<dbReference type="EMBL" id="CP151762">
    <property type="protein sequence ID" value="WZU65253.1"/>
    <property type="molecule type" value="Genomic_DNA"/>
</dbReference>
<dbReference type="Pfam" id="PF00550">
    <property type="entry name" value="PP-binding"/>
    <property type="match status" value="1"/>
</dbReference>
<dbReference type="AlphaFoldDB" id="A0AAN0MHW6"/>
<gene>
    <name evidence="2" type="ORF">AABB28_08330</name>
</gene>